<dbReference type="Proteomes" id="UP001595772">
    <property type="component" value="Unassembled WGS sequence"/>
</dbReference>
<reference evidence="3" key="1">
    <citation type="journal article" date="2019" name="Int. J. Syst. Evol. Microbiol.">
        <title>The Global Catalogue of Microorganisms (GCM) 10K type strain sequencing project: providing services to taxonomists for standard genome sequencing and annotation.</title>
        <authorList>
            <consortium name="The Broad Institute Genomics Platform"/>
            <consortium name="The Broad Institute Genome Sequencing Center for Infectious Disease"/>
            <person name="Wu L."/>
            <person name="Ma J."/>
        </authorList>
    </citation>
    <scope>NUCLEOTIDE SEQUENCE [LARGE SCALE GENOMIC DNA]</scope>
    <source>
        <strain evidence="3">IBRC-M 10703</strain>
    </source>
</reference>
<comment type="caution">
    <text evidence="2">The sequence shown here is derived from an EMBL/GenBank/DDBJ whole genome shotgun (WGS) entry which is preliminary data.</text>
</comment>
<feature type="compositionally biased region" description="Basic and acidic residues" evidence="1">
    <location>
        <begin position="25"/>
        <end position="35"/>
    </location>
</feature>
<protein>
    <recommendedName>
        <fullName evidence="4">3-methyladenine DNA glycosylase</fullName>
    </recommendedName>
</protein>
<name>A0ABV8H2D2_9BACI</name>
<sequence>MADKNKKVQQDDKDTEKGSQLQSNEMEKAQGNEEKKDDDDK</sequence>
<proteinExistence type="predicted"/>
<keyword evidence="3" id="KW-1185">Reference proteome</keyword>
<accession>A0ABV8H2D2</accession>
<dbReference type="EMBL" id="JBHSAO010000011">
    <property type="protein sequence ID" value="MFC4024999.1"/>
    <property type="molecule type" value="Genomic_DNA"/>
</dbReference>
<feature type="region of interest" description="Disordered" evidence="1">
    <location>
        <begin position="1"/>
        <end position="41"/>
    </location>
</feature>
<evidence type="ECO:0000313" key="2">
    <source>
        <dbReference type="EMBL" id="MFC4024999.1"/>
    </source>
</evidence>
<dbReference type="RefSeq" id="WP_379497499.1">
    <property type="nucleotide sequence ID" value="NZ_JBHSAO010000011.1"/>
</dbReference>
<evidence type="ECO:0000256" key="1">
    <source>
        <dbReference type="SAM" id="MobiDB-lite"/>
    </source>
</evidence>
<evidence type="ECO:0008006" key="4">
    <source>
        <dbReference type="Google" id="ProtNLM"/>
    </source>
</evidence>
<gene>
    <name evidence="2" type="ORF">ACFOUV_14490</name>
</gene>
<evidence type="ECO:0000313" key="3">
    <source>
        <dbReference type="Proteomes" id="UP001595772"/>
    </source>
</evidence>
<feature type="compositionally biased region" description="Basic and acidic residues" evidence="1">
    <location>
        <begin position="1"/>
        <end position="17"/>
    </location>
</feature>
<organism evidence="2 3">
    <name type="scientific">Oceanobacillus longus</name>
    <dbReference type="NCBI Taxonomy" id="930120"/>
    <lineage>
        <taxon>Bacteria</taxon>
        <taxon>Bacillati</taxon>
        <taxon>Bacillota</taxon>
        <taxon>Bacilli</taxon>
        <taxon>Bacillales</taxon>
        <taxon>Bacillaceae</taxon>
        <taxon>Oceanobacillus</taxon>
    </lineage>
</organism>